<protein>
    <recommendedName>
        <fullName evidence="3">PiggyBac transposable element-derived protein 3</fullName>
    </recommendedName>
</protein>
<reference evidence="1 2" key="1">
    <citation type="submission" date="2015-01" db="EMBL/GenBank/DDBJ databases">
        <title>Evolution of Trichinella species and genotypes.</title>
        <authorList>
            <person name="Korhonen P.K."/>
            <person name="Edoardo P."/>
            <person name="Giuseppe L.R."/>
            <person name="Gasser R.B."/>
        </authorList>
    </citation>
    <scope>NUCLEOTIDE SEQUENCE [LARGE SCALE GENOMIC DNA]</scope>
    <source>
        <strain evidence="1">ISS37</strain>
    </source>
</reference>
<gene>
    <name evidence="1" type="ORF">T07_4843</name>
</gene>
<proteinExistence type="predicted"/>
<dbReference type="Proteomes" id="UP000054630">
    <property type="component" value="Unassembled WGS sequence"/>
</dbReference>
<evidence type="ECO:0008006" key="3">
    <source>
        <dbReference type="Google" id="ProtNLM"/>
    </source>
</evidence>
<dbReference type="EMBL" id="JYDL01000156">
    <property type="protein sequence ID" value="KRX14549.1"/>
    <property type="molecule type" value="Genomic_DNA"/>
</dbReference>
<organism evidence="1 2">
    <name type="scientific">Trichinella nelsoni</name>
    <dbReference type="NCBI Taxonomy" id="6336"/>
    <lineage>
        <taxon>Eukaryota</taxon>
        <taxon>Metazoa</taxon>
        <taxon>Ecdysozoa</taxon>
        <taxon>Nematoda</taxon>
        <taxon>Enoplea</taxon>
        <taxon>Dorylaimia</taxon>
        <taxon>Trichinellida</taxon>
        <taxon>Trichinellidae</taxon>
        <taxon>Trichinella</taxon>
    </lineage>
</organism>
<comment type="caution">
    <text evidence="1">The sequence shown here is derived from an EMBL/GenBank/DDBJ whole genome shotgun (WGS) entry which is preliminary data.</text>
</comment>
<accession>A0A0V0RK07</accession>
<keyword evidence="2" id="KW-1185">Reference proteome</keyword>
<dbReference type="AlphaFoldDB" id="A0A0V0RK07"/>
<evidence type="ECO:0000313" key="1">
    <source>
        <dbReference type="EMBL" id="KRX14549.1"/>
    </source>
</evidence>
<name>A0A0V0RK07_9BILA</name>
<sequence length="71" mass="8208">MGGVDILDKLLSSYRPPKPRLTILTGRRAHPPETLRITQGHYLEPISQGRCRDCKKNCRLHCVECRERLHS</sequence>
<evidence type="ECO:0000313" key="2">
    <source>
        <dbReference type="Proteomes" id="UP000054630"/>
    </source>
</evidence>